<keyword evidence="1" id="KW-1185">Reference proteome</keyword>
<reference evidence="2" key="1">
    <citation type="submission" date="2017-02" db="UniProtKB">
        <authorList>
            <consortium name="WormBaseParasite"/>
        </authorList>
    </citation>
    <scope>IDENTIFICATION</scope>
</reference>
<dbReference type="STRING" id="1147741.A0A0R3RIU4"/>
<dbReference type="PANTHER" id="PTHR21771">
    <property type="entry name" value="MITOCHONDRIA-EATING PROTEIN-RELATED"/>
    <property type="match status" value="1"/>
</dbReference>
<dbReference type="InterPro" id="IPR026169">
    <property type="entry name" value="MIEAP"/>
</dbReference>
<proteinExistence type="predicted"/>
<dbReference type="WBParaSite" id="EEL_0000140201-mRNA-1">
    <property type="protein sequence ID" value="EEL_0000140201-mRNA-1"/>
    <property type="gene ID" value="EEL_0000140201"/>
</dbReference>
<dbReference type="PANTHER" id="PTHR21771:SF1">
    <property type="entry name" value="MITOCHONDRIA-EATING PROTEIN"/>
    <property type="match status" value="1"/>
</dbReference>
<accession>A0A0R3RIU4</accession>
<dbReference type="GO" id="GO:0035695">
    <property type="term" value="P:mitophagy by internal vacuole formation"/>
    <property type="evidence" value="ECO:0007669"/>
    <property type="project" value="TreeGrafter"/>
</dbReference>
<sequence length="271" mass="30992">LRILNHAFLQLTIQVSKNSLQFHKHSSSKAALHYDELFNYLLWWVAYNEQKNVSSKMEIAKVTMSESDLSLTTSQVWEKYARSILAAIKIDDPYILEGARCVQLRLDDSLGALGCHGLINCPNGLIGLLDAVRLEMSNHHKKVKEISERLHDIKIDKRQFGAFSDVSHYRHVNSHLSQVYRRINENRQIRDSLIKSLTNPSLSSLLRIVRRRLICDQTLIKLYKVLVNSAPTNYTISEADPIVADVIATFKMAYHKVSKVNGKLKYCCLIS</sequence>
<organism evidence="1 2">
    <name type="scientific">Elaeophora elaphi</name>
    <dbReference type="NCBI Taxonomy" id="1147741"/>
    <lineage>
        <taxon>Eukaryota</taxon>
        <taxon>Metazoa</taxon>
        <taxon>Ecdysozoa</taxon>
        <taxon>Nematoda</taxon>
        <taxon>Chromadorea</taxon>
        <taxon>Rhabditida</taxon>
        <taxon>Spirurina</taxon>
        <taxon>Spiruromorpha</taxon>
        <taxon>Filarioidea</taxon>
        <taxon>Onchocercidae</taxon>
        <taxon>Elaeophora</taxon>
    </lineage>
</organism>
<dbReference type="AlphaFoldDB" id="A0A0R3RIU4"/>
<name>A0A0R3RIU4_9BILA</name>
<dbReference type="Proteomes" id="UP000050640">
    <property type="component" value="Unplaced"/>
</dbReference>
<evidence type="ECO:0000313" key="1">
    <source>
        <dbReference type="Proteomes" id="UP000050640"/>
    </source>
</evidence>
<evidence type="ECO:0000313" key="2">
    <source>
        <dbReference type="WBParaSite" id="EEL_0000140201-mRNA-1"/>
    </source>
</evidence>
<dbReference type="GO" id="GO:0035694">
    <property type="term" value="P:mitochondrial protein catabolic process"/>
    <property type="evidence" value="ECO:0007669"/>
    <property type="project" value="InterPro"/>
</dbReference>
<dbReference type="GO" id="GO:0005741">
    <property type="term" value="C:mitochondrial outer membrane"/>
    <property type="evidence" value="ECO:0007669"/>
    <property type="project" value="InterPro"/>
</dbReference>
<protein>
    <submittedName>
        <fullName evidence="2">Lyase_1 domain-containing protein</fullName>
    </submittedName>
</protein>